<keyword evidence="1" id="KW-0472">Membrane</keyword>
<dbReference type="AlphaFoldDB" id="A0A645JDE6"/>
<proteinExistence type="predicted"/>
<reference evidence="2" key="1">
    <citation type="submission" date="2019-08" db="EMBL/GenBank/DDBJ databases">
        <authorList>
            <person name="Kucharzyk K."/>
            <person name="Murdoch R.W."/>
            <person name="Higgins S."/>
            <person name="Loffler F."/>
        </authorList>
    </citation>
    <scope>NUCLEOTIDE SEQUENCE</scope>
</reference>
<name>A0A645JDE6_9ZZZZ</name>
<sequence>MGAGNNNWGYVLPFLLSNLLAQIIGYIINRKTTFKSKTNLGASFTAYIVVILVLILFNTWLQGVLTGAIQTWCSTQTSSFSVTLNKLAVTIASMTIGFEQFIILFPLEKFVLLREKKEDSKTLEIKEAEKAVK</sequence>
<keyword evidence="1" id="KW-1133">Transmembrane helix</keyword>
<evidence type="ECO:0008006" key="3">
    <source>
        <dbReference type="Google" id="ProtNLM"/>
    </source>
</evidence>
<evidence type="ECO:0000256" key="1">
    <source>
        <dbReference type="SAM" id="Phobius"/>
    </source>
</evidence>
<feature type="transmembrane region" description="Helical" evidence="1">
    <location>
        <begin position="6"/>
        <end position="28"/>
    </location>
</feature>
<keyword evidence="1" id="KW-0812">Transmembrane</keyword>
<feature type="transmembrane region" description="Helical" evidence="1">
    <location>
        <begin position="87"/>
        <end position="107"/>
    </location>
</feature>
<organism evidence="2">
    <name type="scientific">bioreactor metagenome</name>
    <dbReference type="NCBI Taxonomy" id="1076179"/>
    <lineage>
        <taxon>unclassified sequences</taxon>
        <taxon>metagenomes</taxon>
        <taxon>ecological metagenomes</taxon>
    </lineage>
</organism>
<accession>A0A645JDE6</accession>
<dbReference type="EMBL" id="VSSQ01136287">
    <property type="protein sequence ID" value="MPN60689.1"/>
    <property type="molecule type" value="Genomic_DNA"/>
</dbReference>
<gene>
    <name evidence="2" type="ORF">SDC9_208420</name>
</gene>
<evidence type="ECO:0000313" key="2">
    <source>
        <dbReference type="EMBL" id="MPN60689.1"/>
    </source>
</evidence>
<comment type="caution">
    <text evidence="2">The sequence shown here is derived from an EMBL/GenBank/DDBJ whole genome shotgun (WGS) entry which is preliminary data.</text>
</comment>
<feature type="transmembrane region" description="Helical" evidence="1">
    <location>
        <begin position="40"/>
        <end position="61"/>
    </location>
</feature>
<protein>
    <recommendedName>
        <fullName evidence="3">GtrA-like protein domain-containing protein</fullName>
    </recommendedName>
</protein>